<feature type="domain" description="Nse4/EID protein Nse3/MAGE-binding" evidence="10">
    <location>
        <begin position="105"/>
        <end position="153"/>
    </location>
</feature>
<evidence type="ECO:0000256" key="7">
    <source>
        <dbReference type="RuleBase" id="RU365071"/>
    </source>
</evidence>
<dbReference type="OrthoDB" id="361242at2759"/>
<keyword evidence="6 7" id="KW-0539">Nucleus</keyword>
<proteinExistence type="inferred from homology"/>
<dbReference type="InterPro" id="IPR029225">
    <property type="entry name" value="Nse4_Nse3-bd"/>
</dbReference>
<dbReference type="Pfam" id="PF15412">
    <property type="entry name" value="Nse4-Nse3_bdg"/>
    <property type="match status" value="1"/>
</dbReference>
<evidence type="ECO:0000256" key="5">
    <source>
        <dbReference type="ARBA" id="ARBA00023204"/>
    </source>
</evidence>
<evidence type="ECO:0000256" key="4">
    <source>
        <dbReference type="ARBA" id="ARBA00023172"/>
    </source>
</evidence>
<evidence type="ECO:0000256" key="3">
    <source>
        <dbReference type="ARBA" id="ARBA00022763"/>
    </source>
</evidence>
<comment type="function">
    <text evidence="7">Component of the SMC5-SMC6 complex, that promotes sister chromatid alignment after DNA damage and facilitates double-stranded DNA breaks (DSBs) repair via homologous recombination between sister chromatids.</text>
</comment>
<feature type="region of interest" description="Disordered" evidence="8">
    <location>
        <begin position="1"/>
        <end position="25"/>
    </location>
</feature>
<sequence>MPAHTRATNDANKENAMDVDVPSEVGEQTVLTMKTEDGLEHEDYDPNQDKEEKRWLRKAYRSLILQTEENRQEYLRPESDGLKRTLNKANELYQKVKQTHEATLDSRLLVLSGDLGVQKARLMRVDSNAFDIDDYVAKLVTFMGGRQYDDEDESPKLDWKALGKVAARYTDRVPTMDFMLGPLSVEQKQRKTPGQRARLVKCKDDLKRPQEIKEGDLIREENETTRNVVMIYKILEENTPINMFEFILNPESYGQSVENLFYVAFLIRDGKAYIEDETGEPILSICEPPTQEDYQQGLTKKQLVMELDYHTWKDTIECYGIKRPIIATRQKKAVKSSYPTSVDEVLGGIARNKTSATAPGVELDLESHGDPWYNRALVACWGPRLRPGNRW</sequence>
<keyword evidence="12" id="KW-1185">Reference proteome</keyword>
<name>A0A9N9EZR3_9GLOM</name>
<keyword evidence="3 7" id="KW-0227">DNA damage</keyword>
<dbReference type="GO" id="GO:0030915">
    <property type="term" value="C:Smc5-Smc6 complex"/>
    <property type="evidence" value="ECO:0007669"/>
    <property type="project" value="UniProtKB-UniRule"/>
</dbReference>
<dbReference type="GO" id="GO:0006281">
    <property type="term" value="P:DNA repair"/>
    <property type="evidence" value="ECO:0007669"/>
    <property type="project" value="UniProtKB-UniRule"/>
</dbReference>
<comment type="subcellular location">
    <subcellularLocation>
        <location evidence="1 7">Nucleus</location>
    </subcellularLocation>
</comment>
<dbReference type="PANTHER" id="PTHR16140">
    <property type="entry name" value="NON-STRUCTURAL MAINTENANCE OF CHROMOSOMES ELEMENT 4"/>
    <property type="match status" value="1"/>
</dbReference>
<evidence type="ECO:0000259" key="10">
    <source>
        <dbReference type="Pfam" id="PF15412"/>
    </source>
</evidence>
<feature type="compositionally biased region" description="Polar residues" evidence="8">
    <location>
        <begin position="1"/>
        <end position="10"/>
    </location>
</feature>
<dbReference type="PANTHER" id="PTHR16140:SF0">
    <property type="entry name" value="NON-STRUCTURAL MAINTENANCE OF CHROMOSOMES ELEMENT 4"/>
    <property type="match status" value="1"/>
</dbReference>
<dbReference type="EMBL" id="CAJVPJ010000228">
    <property type="protein sequence ID" value="CAG8498434.1"/>
    <property type="molecule type" value="Genomic_DNA"/>
</dbReference>
<dbReference type="Pfam" id="PF08743">
    <property type="entry name" value="Nse4_C"/>
    <property type="match status" value="1"/>
</dbReference>
<keyword evidence="4 7" id="KW-0233">DNA recombination</keyword>
<feature type="domain" description="Non-structural maintenance of chromosome element 4 C-terminal" evidence="9">
    <location>
        <begin position="240"/>
        <end position="326"/>
    </location>
</feature>
<dbReference type="GO" id="GO:0006310">
    <property type="term" value="P:DNA recombination"/>
    <property type="evidence" value="ECO:0007669"/>
    <property type="project" value="UniProtKB-UniRule"/>
</dbReference>
<evidence type="ECO:0000259" key="9">
    <source>
        <dbReference type="Pfam" id="PF08743"/>
    </source>
</evidence>
<evidence type="ECO:0000256" key="2">
    <source>
        <dbReference type="ARBA" id="ARBA00008997"/>
    </source>
</evidence>
<dbReference type="AlphaFoldDB" id="A0A9N9EZR3"/>
<keyword evidence="5 7" id="KW-0234">DNA repair</keyword>
<evidence type="ECO:0000256" key="1">
    <source>
        <dbReference type="ARBA" id="ARBA00004123"/>
    </source>
</evidence>
<evidence type="ECO:0000256" key="6">
    <source>
        <dbReference type="ARBA" id="ARBA00023242"/>
    </source>
</evidence>
<comment type="similarity">
    <text evidence="2 7">Belongs to the NSE4 family.</text>
</comment>
<comment type="caution">
    <text evidence="11">The sequence shown here is derived from an EMBL/GenBank/DDBJ whole genome shotgun (WGS) entry which is preliminary data.</text>
</comment>
<dbReference type="InterPro" id="IPR027786">
    <property type="entry name" value="Nse4/EID"/>
</dbReference>
<evidence type="ECO:0000256" key="8">
    <source>
        <dbReference type="SAM" id="MobiDB-lite"/>
    </source>
</evidence>
<reference evidence="11" key="1">
    <citation type="submission" date="2021-06" db="EMBL/GenBank/DDBJ databases">
        <authorList>
            <person name="Kallberg Y."/>
            <person name="Tangrot J."/>
            <person name="Rosling A."/>
        </authorList>
    </citation>
    <scope>NUCLEOTIDE SEQUENCE</scope>
    <source>
        <strain evidence="11">IA702</strain>
    </source>
</reference>
<organism evidence="11 12">
    <name type="scientific">Paraglomus occultum</name>
    <dbReference type="NCBI Taxonomy" id="144539"/>
    <lineage>
        <taxon>Eukaryota</taxon>
        <taxon>Fungi</taxon>
        <taxon>Fungi incertae sedis</taxon>
        <taxon>Mucoromycota</taxon>
        <taxon>Glomeromycotina</taxon>
        <taxon>Glomeromycetes</taxon>
        <taxon>Paraglomerales</taxon>
        <taxon>Paraglomeraceae</taxon>
        <taxon>Paraglomus</taxon>
    </lineage>
</organism>
<protein>
    <recommendedName>
        <fullName evidence="7">Non-structural maintenance of chromosomes element 4</fullName>
    </recommendedName>
</protein>
<evidence type="ECO:0000313" key="12">
    <source>
        <dbReference type="Proteomes" id="UP000789572"/>
    </source>
</evidence>
<evidence type="ECO:0000313" key="11">
    <source>
        <dbReference type="EMBL" id="CAG8498434.1"/>
    </source>
</evidence>
<dbReference type="InterPro" id="IPR014854">
    <property type="entry name" value="Nse4_C"/>
</dbReference>
<accession>A0A9N9EZR3</accession>
<dbReference type="GO" id="GO:0005634">
    <property type="term" value="C:nucleus"/>
    <property type="evidence" value="ECO:0007669"/>
    <property type="project" value="UniProtKB-SubCell"/>
</dbReference>
<comment type="subunit">
    <text evidence="7">Component of the SMC5-SMC6 complex.</text>
</comment>
<gene>
    <name evidence="11" type="ORF">POCULU_LOCUS2444</name>
</gene>
<dbReference type="Proteomes" id="UP000789572">
    <property type="component" value="Unassembled WGS sequence"/>
</dbReference>